<dbReference type="PaxDb" id="4097-A0A1S3XK55"/>
<accession>A0A1S3XK55</accession>
<dbReference type="PANTHER" id="PTHR11439:SF470">
    <property type="entry name" value="CYSTEINE-RICH RLK (RECEPTOR-LIKE PROTEIN KINASE) 8"/>
    <property type="match status" value="1"/>
</dbReference>
<dbReference type="CDD" id="cd09272">
    <property type="entry name" value="RNase_HI_RT_Ty1"/>
    <property type="match status" value="1"/>
</dbReference>
<dbReference type="Pfam" id="PF07727">
    <property type="entry name" value="RVT_2"/>
    <property type="match status" value="1"/>
</dbReference>
<evidence type="ECO:0000313" key="2">
    <source>
        <dbReference type="RefSeq" id="XP_016440311.1"/>
    </source>
</evidence>
<gene>
    <name evidence="2" type="primary">LOC107766099</name>
</gene>
<dbReference type="PANTHER" id="PTHR11439">
    <property type="entry name" value="GAG-POL-RELATED RETROTRANSPOSON"/>
    <property type="match status" value="1"/>
</dbReference>
<feature type="domain" description="Reverse transcriptase Ty1/copia-type" evidence="1">
    <location>
        <begin position="3"/>
        <end position="146"/>
    </location>
</feature>
<sequence>MYFLHGNLDEEVYMRIPQGMVVSGTNMICKLKKSLYGLKQASRQWYSKLSESLISLDYSVSKNDYSLFIKSIDGCITVVAVYVDDIFLSGNDDKEIKFTLDLLSELNCLDYTPVASPLDVAVKFKDVSGEPLSDPTLYKQLVGKLNFLTNTRPYLAFAVQFHSQFMHAPSSIHLTAAYHVLRYVNGTLCQGLLMSNASEFFLQAYCDSDWATCPTSRRSVSSYLVLLGGSLLTWKSKKQHTVALSSIEVEYRSMHRVVAELAWLTRLLSELSMTFIIRAPLHLDSQSAIYTARNHAFHERTKHIELDCHFVHEKLHEGLISLSFVPSSLQTCSPSLSLVYIIVLF</sequence>
<reference evidence="2" key="1">
    <citation type="submission" date="2025-08" db="UniProtKB">
        <authorList>
            <consortium name="RefSeq"/>
        </authorList>
    </citation>
    <scope>IDENTIFICATION</scope>
</reference>
<evidence type="ECO:0000259" key="1">
    <source>
        <dbReference type="Pfam" id="PF07727"/>
    </source>
</evidence>
<dbReference type="KEGG" id="nta:107766099"/>
<dbReference type="AlphaFoldDB" id="A0A1S3XK55"/>
<dbReference type="OrthoDB" id="414945at2759"/>
<organism evidence="2">
    <name type="scientific">Nicotiana tabacum</name>
    <name type="common">Common tobacco</name>
    <dbReference type="NCBI Taxonomy" id="4097"/>
    <lineage>
        <taxon>Eukaryota</taxon>
        <taxon>Viridiplantae</taxon>
        <taxon>Streptophyta</taxon>
        <taxon>Embryophyta</taxon>
        <taxon>Tracheophyta</taxon>
        <taxon>Spermatophyta</taxon>
        <taxon>Magnoliopsida</taxon>
        <taxon>eudicotyledons</taxon>
        <taxon>Gunneridae</taxon>
        <taxon>Pentapetalae</taxon>
        <taxon>asterids</taxon>
        <taxon>lamiids</taxon>
        <taxon>Solanales</taxon>
        <taxon>Solanaceae</taxon>
        <taxon>Nicotianoideae</taxon>
        <taxon>Nicotianeae</taxon>
        <taxon>Nicotiana</taxon>
    </lineage>
</organism>
<dbReference type="InterPro" id="IPR043502">
    <property type="entry name" value="DNA/RNA_pol_sf"/>
</dbReference>
<dbReference type="InterPro" id="IPR013103">
    <property type="entry name" value="RVT_2"/>
</dbReference>
<dbReference type="SUPFAM" id="SSF56672">
    <property type="entry name" value="DNA/RNA polymerases"/>
    <property type="match status" value="1"/>
</dbReference>
<dbReference type="STRING" id="4097.A0A1S3XK55"/>
<proteinExistence type="predicted"/>
<protein>
    <submittedName>
        <fullName evidence="2">Uncharacterized mitochondrial protein AtMg00810-like</fullName>
    </submittedName>
</protein>
<name>A0A1S3XK55_TOBAC</name>
<dbReference type="RefSeq" id="XP_016440311.1">
    <property type="nucleotide sequence ID" value="XM_016584825.1"/>
</dbReference>